<feature type="non-terminal residue" evidence="3">
    <location>
        <position position="1"/>
    </location>
</feature>
<sequence>EIESAKLEFAKKMNMSPEYPIMAGSVDEKTDAEYPIQLLTTRKVYQYTVGTMTRRSRAIEEGGDSIGPIAEMSPALAERYGLKQGDFIKAWSRYGYIVVKAEVTDIVPDGIIQMTFHYWESSCNELTSSGWDYISKTPTFKAAIQIKKIDEEEFLRVRELKREKFQTSKIIYDDFHHHGNAAINE</sequence>
<protein>
    <submittedName>
        <fullName evidence="3">Formate dehydrogenase</fullName>
    </submittedName>
</protein>
<gene>
    <name evidence="3" type="ORF">KIC69_10085</name>
</gene>
<dbReference type="AlphaFoldDB" id="A0A9E1FA56"/>
<dbReference type="EMBL" id="JAHAKR010000624">
    <property type="protein sequence ID" value="MBS5831154.1"/>
    <property type="molecule type" value="Genomic_DNA"/>
</dbReference>
<organism evidence="3 4">
    <name type="scientific">Campylobacter concisus</name>
    <dbReference type="NCBI Taxonomy" id="199"/>
    <lineage>
        <taxon>Bacteria</taxon>
        <taxon>Pseudomonadati</taxon>
        <taxon>Campylobacterota</taxon>
        <taxon>Epsilonproteobacteria</taxon>
        <taxon>Campylobacterales</taxon>
        <taxon>Campylobacteraceae</taxon>
        <taxon>Campylobacter</taxon>
    </lineage>
</organism>
<dbReference type="GO" id="GO:0003954">
    <property type="term" value="F:NADH dehydrogenase activity"/>
    <property type="evidence" value="ECO:0007669"/>
    <property type="project" value="TreeGrafter"/>
</dbReference>
<dbReference type="Proteomes" id="UP000824019">
    <property type="component" value="Unassembled WGS sequence"/>
</dbReference>
<dbReference type="SUPFAM" id="SSF50692">
    <property type="entry name" value="ADC-like"/>
    <property type="match status" value="1"/>
</dbReference>
<dbReference type="InterPro" id="IPR050123">
    <property type="entry name" value="Prok_molybdopt-oxidoreductase"/>
</dbReference>
<evidence type="ECO:0000256" key="1">
    <source>
        <dbReference type="ARBA" id="ARBA00023002"/>
    </source>
</evidence>
<dbReference type="Gene3D" id="2.40.40.20">
    <property type="match status" value="1"/>
</dbReference>
<dbReference type="GO" id="GO:0022904">
    <property type="term" value="P:respiratory electron transport chain"/>
    <property type="evidence" value="ECO:0007669"/>
    <property type="project" value="TreeGrafter"/>
</dbReference>
<dbReference type="GO" id="GO:0043546">
    <property type="term" value="F:molybdopterin cofactor binding"/>
    <property type="evidence" value="ECO:0007669"/>
    <property type="project" value="InterPro"/>
</dbReference>
<dbReference type="InterPro" id="IPR006657">
    <property type="entry name" value="MoPterin_dinucl-bd_dom"/>
</dbReference>
<dbReference type="InterPro" id="IPR009010">
    <property type="entry name" value="Asp_de-COase-like_dom_sf"/>
</dbReference>
<dbReference type="Pfam" id="PF01568">
    <property type="entry name" value="Molydop_binding"/>
    <property type="match status" value="1"/>
</dbReference>
<feature type="domain" description="Molybdopterin dinucleotide-binding" evidence="2">
    <location>
        <begin position="37"/>
        <end position="142"/>
    </location>
</feature>
<reference evidence="3" key="1">
    <citation type="submission" date="2021-02" db="EMBL/GenBank/DDBJ databases">
        <title>Infant gut strain persistence is associated with maternal origin, phylogeny, and functional potential including surface adhesion and iron acquisition.</title>
        <authorList>
            <person name="Lou Y.C."/>
        </authorList>
    </citation>
    <scope>NUCLEOTIDE SEQUENCE</scope>
    <source>
        <strain evidence="3">L3_101_000G1_dasL3_101_000G1_concoct_7_sub</strain>
    </source>
</reference>
<keyword evidence="1" id="KW-0560">Oxidoreductase</keyword>
<evidence type="ECO:0000313" key="3">
    <source>
        <dbReference type="EMBL" id="MBS5831154.1"/>
    </source>
</evidence>
<evidence type="ECO:0000259" key="2">
    <source>
        <dbReference type="Pfam" id="PF01568"/>
    </source>
</evidence>
<comment type="caution">
    <text evidence="3">The sequence shown here is derived from an EMBL/GenBank/DDBJ whole genome shotgun (WGS) entry which is preliminary data.</text>
</comment>
<name>A0A9E1FA56_9BACT</name>
<evidence type="ECO:0000313" key="4">
    <source>
        <dbReference type="Proteomes" id="UP000824019"/>
    </source>
</evidence>
<dbReference type="PANTHER" id="PTHR43105:SF14">
    <property type="entry name" value="FORMATE DEHYDROGENASE H"/>
    <property type="match status" value="1"/>
</dbReference>
<accession>A0A9E1FA56</accession>
<dbReference type="PANTHER" id="PTHR43105">
    <property type="entry name" value="RESPIRATORY NITRATE REDUCTASE"/>
    <property type="match status" value="1"/>
</dbReference>
<proteinExistence type="predicted"/>
<dbReference type="GO" id="GO:0016020">
    <property type="term" value="C:membrane"/>
    <property type="evidence" value="ECO:0007669"/>
    <property type="project" value="TreeGrafter"/>
</dbReference>